<feature type="domain" description="Aldehyde dehydrogenase" evidence="3">
    <location>
        <begin position="253"/>
        <end position="399"/>
    </location>
</feature>
<dbReference type="AlphaFoldDB" id="A0A7D4U6I5"/>
<dbReference type="InterPro" id="IPR016163">
    <property type="entry name" value="Ald_DH_C"/>
</dbReference>
<dbReference type="InterPro" id="IPR015590">
    <property type="entry name" value="Aldehyde_DH_dom"/>
</dbReference>
<dbReference type="EMBL" id="CP054038">
    <property type="protein sequence ID" value="QKJ21025.1"/>
    <property type="molecule type" value="Genomic_DNA"/>
</dbReference>
<keyword evidence="1" id="KW-0560">Oxidoreductase</keyword>
<evidence type="ECO:0000259" key="3">
    <source>
        <dbReference type="Pfam" id="PF00171"/>
    </source>
</evidence>
<dbReference type="GO" id="GO:0016620">
    <property type="term" value="F:oxidoreductase activity, acting on the aldehyde or oxo group of donors, NAD or NADP as acceptor"/>
    <property type="evidence" value="ECO:0007669"/>
    <property type="project" value="InterPro"/>
</dbReference>
<dbReference type="Proteomes" id="UP000502498">
    <property type="component" value="Chromosome"/>
</dbReference>
<dbReference type="InterPro" id="IPR016162">
    <property type="entry name" value="Ald_DH_N"/>
</dbReference>
<reference evidence="4 5" key="1">
    <citation type="submission" date="2020-05" db="EMBL/GenBank/DDBJ databases">
        <title>Strain PA2F3 complete genome.</title>
        <authorList>
            <person name="Kim Y.-S."/>
            <person name="Kim S.-J."/>
            <person name="Jung H.-k."/>
            <person name="Kim S.-E."/>
            <person name="Kim K.-H."/>
        </authorList>
    </citation>
    <scope>NUCLEOTIDE SEQUENCE [LARGE SCALE GENOMIC DNA]</scope>
    <source>
        <strain evidence="4 5">PA2F3</strain>
    </source>
</reference>
<evidence type="ECO:0000313" key="4">
    <source>
        <dbReference type="EMBL" id="QKJ21025.1"/>
    </source>
</evidence>
<proteinExistence type="predicted"/>
<organism evidence="4 5">
    <name type="scientific">Microbacterium hominis</name>
    <dbReference type="NCBI Taxonomy" id="162426"/>
    <lineage>
        <taxon>Bacteria</taxon>
        <taxon>Bacillati</taxon>
        <taxon>Actinomycetota</taxon>
        <taxon>Actinomycetes</taxon>
        <taxon>Micrococcales</taxon>
        <taxon>Microbacteriaceae</taxon>
        <taxon>Microbacterium</taxon>
    </lineage>
</organism>
<evidence type="ECO:0000256" key="1">
    <source>
        <dbReference type="ARBA" id="ARBA00023002"/>
    </source>
</evidence>
<protein>
    <submittedName>
        <fullName evidence="4">Aldehyde dehydrogenase family protein</fullName>
    </submittedName>
</protein>
<sequence>MPPETPAAGVPVSRARRRREAAAATAPTPVAGAVAAAPVDEAGAPAEAPVPASTLPVEVQASIDAALAALDTGARTWTHLTLDQRARLMERLHATTSTVIDTWAYTAALSKDLDPAGPLRGEEWLSGPYGVLTAFEAYHDTLRRMAAGDSPLHRVKLDAAQGRTRARVFPRQAIDHLLVPGCTGEVWFEPGVTADQARREAGLGQLDPTASGGIGLVLGAGNVTAIPVLDVLYELLAHNRVALLKVNPTQDALVPVFERALAPLIEPGYLRIVRGDGAVGAYLTQHPAIAHVHITGAADTFDRIVWGPPSGPDADETDRRRRENRPLLDKPITAELGGVSPIIVVPGAWSEADLAFQAEHIVTMRLQNSGHNCIAGQVVLLSSDWDQRDAFLEALRTAYDAAPRRSAWYPRAAAKLEDAASDYPDATWCADGSRALIIVDAGADAAPVEKTEYFAPVLGVVSLPGLGQEFVDAAVRHANEELIGTLGANVLIDPLTQAALGDGFERAIAMLRYGTISINSWTAVGFMTPALPWGGYPGATLREVESGIGVVHNAMLLDRVERAVMRGPFRPFPRSLEPRALVASKGRSFSLLPKPPWFVTARTGAQVSEGYARFRADRDWAHFARTLIAALRG</sequence>
<feature type="compositionally biased region" description="Low complexity" evidence="2">
    <location>
        <begin position="1"/>
        <end position="13"/>
    </location>
</feature>
<dbReference type="Gene3D" id="3.40.309.10">
    <property type="entry name" value="Aldehyde Dehydrogenase, Chain A, domain 2"/>
    <property type="match status" value="1"/>
</dbReference>
<evidence type="ECO:0000256" key="2">
    <source>
        <dbReference type="SAM" id="MobiDB-lite"/>
    </source>
</evidence>
<dbReference type="Pfam" id="PF00171">
    <property type="entry name" value="Aldedh"/>
    <property type="match status" value="1"/>
</dbReference>
<gene>
    <name evidence="4" type="ORF">HQM25_01420</name>
</gene>
<dbReference type="Gene3D" id="3.40.605.10">
    <property type="entry name" value="Aldehyde Dehydrogenase, Chain A, domain 1"/>
    <property type="match status" value="1"/>
</dbReference>
<evidence type="ECO:0000313" key="5">
    <source>
        <dbReference type="Proteomes" id="UP000502498"/>
    </source>
</evidence>
<name>A0A7D4U6I5_9MICO</name>
<feature type="region of interest" description="Disordered" evidence="2">
    <location>
        <begin position="1"/>
        <end position="28"/>
    </location>
</feature>
<dbReference type="InterPro" id="IPR016161">
    <property type="entry name" value="Ald_DH/histidinol_DH"/>
</dbReference>
<dbReference type="PANTHER" id="PTHR11699">
    <property type="entry name" value="ALDEHYDE DEHYDROGENASE-RELATED"/>
    <property type="match status" value="1"/>
</dbReference>
<dbReference type="SUPFAM" id="SSF53720">
    <property type="entry name" value="ALDH-like"/>
    <property type="match status" value="1"/>
</dbReference>
<accession>A0A7D4U6I5</accession>